<sequence length="60" mass="7074">MDKEFLKDCKLIFKGYDNGSDPQWGILLHYENEDQYRFLALEFCCGTKGFVVGGIQWRLH</sequence>
<dbReference type="EMBL" id="MH479913">
    <property type="protein sequence ID" value="AXN53555.1"/>
    <property type="molecule type" value="Genomic_DNA"/>
</dbReference>
<accession>A0A346FCU1</accession>
<dbReference type="Proteomes" id="UP000259952">
    <property type="component" value="Segment"/>
</dbReference>
<evidence type="ECO:0000313" key="1">
    <source>
        <dbReference type="EMBL" id="AXN53555.1"/>
    </source>
</evidence>
<proteinExistence type="predicted"/>
<gene>
    <name evidence="1" type="primary">142</name>
    <name evidence="1" type="ORF">SEA_FRYBERGER_142</name>
</gene>
<reference evidence="1 2" key="1">
    <citation type="submission" date="2018-06" db="EMBL/GenBank/DDBJ databases">
        <authorList>
            <person name="Searcy Z.E."/>
            <person name="Delesalle V.A."/>
            <person name="Garlena R.A."/>
            <person name="Russell D.A."/>
            <person name="Pope W.H."/>
            <person name="Jacobs-Sera D."/>
            <person name="Hatfull G.F."/>
        </authorList>
    </citation>
    <scope>NUCLEOTIDE SEQUENCE [LARGE SCALE GENOMIC DNA]</scope>
</reference>
<dbReference type="KEGG" id="vg:54998573"/>
<dbReference type="GeneID" id="54998573"/>
<name>A0A346FCU1_9CAUD</name>
<dbReference type="RefSeq" id="YP_009807692.1">
    <property type="nucleotide sequence ID" value="NC_048027.1"/>
</dbReference>
<evidence type="ECO:0000313" key="2">
    <source>
        <dbReference type="Proteomes" id="UP000259952"/>
    </source>
</evidence>
<keyword evidence="2" id="KW-1185">Reference proteome</keyword>
<organism evidence="1 2">
    <name type="scientific">Gordonia phage Fryberger</name>
    <dbReference type="NCBI Taxonomy" id="2250392"/>
    <lineage>
        <taxon>Viruses</taxon>
        <taxon>Duplodnaviria</taxon>
        <taxon>Heunggongvirae</taxon>
        <taxon>Uroviricota</taxon>
        <taxon>Caudoviricetes</taxon>
        <taxon>Ronaldovirus</taxon>
        <taxon>Ronaldovirus fryberger</taxon>
    </lineage>
</organism>
<protein>
    <submittedName>
        <fullName evidence="1">Uncharacterized protein</fullName>
    </submittedName>
</protein>